<evidence type="ECO:0000313" key="10">
    <source>
        <dbReference type="Proteomes" id="UP000045842"/>
    </source>
</evidence>
<dbReference type="Proteomes" id="UP000046680">
    <property type="component" value="Unassembled WGS sequence"/>
</dbReference>
<evidence type="ECO:0000313" key="12">
    <source>
        <dbReference type="Proteomes" id="UP000046947"/>
    </source>
</evidence>
<dbReference type="Proteomes" id="UP000256381">
    <property type="component" value="Unassembled WGS sequence"/>
</dbReference>
<dbReference type="Proteomes" id="UP000048289">
    <property type="component" value="Unassembled WGS sequence"/>
</dbReference>
<gene>
    <name evidence="8" type="ORF">DSJ38_05950</name>
    <name evidence="3" type="ORF">ERS007657_00939</name>
    <name evidence="5" type="ORF">ERS007661_04246</name>
    <name evidence="6" type="ORF">ERS007679_01388</name>
    <name evidence="1" type="ORF">ERS007681_01440</name>
    <name evidence="2" type="ORF">ERS007688_02346</name>
    <name evidence="7" type="ORF">ERS007741_00982</name>
    <name evidence="4" type="ORF">ERS027659_01124</name>
</gene>
<sequence length="160" mass="17321">MGLLGFGGAAAEAAQVATHHTTVLLDHHAGACEAVARAAEKAAEEVAAIKMRLQVIRDAAREHHLTIAYATGTALPPPDLSSYSPADQQAILNTAIRRASNVCWPTPRPPMRIWPRRFDAPPGTCRASRSMPNSAMRHPQCRRCRRRTATLRRSSGGGIR</sequence>
<evidence type="ECO:0000313" key="13">
    <source>
        <dbReference type="Proteomes" id="UP000048289"/>
    </source>
</evidence>
<dbReference type="Proteomes" id="UP000050164">
    <property type="component" value="Unassembled WGS sequence"/>
</dbReference>
<dbReference type="Proteomes" id="UP000045842">
    <property type="component" value="Unassembled WGS sequence"/>
</dbReference>
<dbReference type="EMBL" id="CGCX01000250">
    <property type="protein sequence ID" value="CFR70864.1"/>
    <property type="molecule type" value="Genomic_DNA"/>
</dbReference>
<dbReference type="RefSeq" id="WP_003900242.1">
    <property type="nucleotide sequence ID" value="NZ_CIJI01000243.1"/>
</dbReference>
<dbReference type="EMBL" id="QTBD01000086">
    <property type="protein sequence ID" value="REQ54913.1"/>
    <property type="molecule type" value="Genomic_DNA"/>
</dbReference>
<evidence type="ECO:0000313" key="9">
    <source>
        <dbReference type="Proteomes" id="UP000039217"/>
    </source>
</evidence>
<reference evidence="8" key="3">
    <citation type="submission" date="2018-07" db="EMBL/GenBank/DDBJ databases">
        <authorList>
            <person name="Shah S."/>
            <person name="Brown T."/>
            <person name="Auld S."/>
            <person name="Bratton K."/>
            <person name="Narechania A."/>
            <person name="Mathema B."/>
            <person name="Gandhi N."/>
        </authorList>
    </citation>
    <scope>NUCLEOTIDE SEQUENCE</scope>
    <source>
        <strain evidence="8">32301_S10</strain>
    </source>
</reference>
<dbReference type="SMR" id="A0A0H1SVX2"/>
<reference evidence="8 16" key="2">
    <citation type="journal article" date="2017" name="N. Engl. J. Med.">
        <title>Transmission of Extensively Drug-Resistant Tuberculosis in South Africa.</title>
        <authorList>
            <person name="Shah N.S."/>
            <person name="Auld S.C."/>
            <person name="Brust J.C."/>
            <person name="Mathema B."/>
            <person name="Ismail N."/>
            <person name="Moodley P."/>
            <person name="Mlisana K."/>
            <person name="Allana S."/>
            <person name="Campbell A."/>
            <person name="Mthiyane T."/>
            <person name="Morris N."/>
            <person name="Mpangase P."/>
            <person name="van der Meulen H."/>
            <person name="Omar S.V."/>
            <person name="Brown T.S."/>
            <person name="Narechania A."/>
            <person name="Shaskina E."/>
            <person name="Kapwata T."/>
            <person name="Kreiswirth B."/>
            <person name="Gandhi N.R."/>
        </authorList>
    </citation>
    <scope>NUCLEOTIDE SEQUENCE [LARGE SCALE GENOMIC DNA]</scope>
    <source>
        <strain evidence="8 16">32301_S10</strain>
    </source>
</reference>
<evidence type="ECO:0000313" key="15">
    <source>
        <dbReference type="Proteomes" id="UP000050164"/>
    </source>
</evidence>
<evidence type="ECO:0000313" key="5">
    <source>
        <dbReference type="EMBL" id="CNW75462.1"/>
    </source>
</evidence>
<evidence type="ECO:0000313" key="14">
    <source>
        <dbReference type="Proteomes" id="UP000048600"/>
    </source>
</evidence>
<evidence type="ECO:0000313" key="4">
    <source>
        <dbReference type="EMBL" id="CKR31179.1"/>
    </source>
</evidence>
<evidence type="ECO:0000313" key="3">
    <source>
        <dbReference type="EMBL" id="CFR70864.1"/>
    </source>
</evidence>
<evidence type="ECO:0000313" key="16">
    <source>
        <dbReference type="Proteomes" id="UP000256381"/>
    </source>
</evidence>
<proteinExistence type="predicted"/>
<evidence type="ECO:0000313" key="8">
    <source>
        <dbReference type="EMBL" id="REQ54913.1"/>
    </source>
</evidence>
<evidence type="ECO:0000313" key="7">
    <source>
        <dbReference type="EMBL" id="COV93082.1"/>
    </source>
</evidence>
<dbReference type="EMBL" id="CSAD01000146">
    <property type="protein sequence ID" value="COV23778.1"/>
    <property type="molecule type" value="Genomic_DNA"/>
</dbReference>
<dbReference type="Proteomes" id="UP000048600">
    <property type="component" value="Unassembled WGS sequence"/>
</dbReference>
<protein>
    <submittedName>
        <fullName evidence="5">Uncharacterized protein</fullName>
    </submittedName>
</protein>
<dbReference type="EMBL" id="CHKL01000072">
    <property type="protein sequence ID" value="COV93082.1"/>
    <property type="molecule type" value="Genomic_DNA"/>
</dbReference>
<dbReference type="AlphaFoldDB" id="A0A0H1SVX2"/>
<dbReference type="EMBL" id="CNFT01000189">
    <property type="protein sequence ID" value="CKR31179.1"/>
    <property type="molecule type" value="Genomic_DNA"/>
</dbReference>
<organism evidence="5 9">
    <name type="scientific">Mycobacterium tuberculosis</name>
    <dbReference type="NCBI Taxonomy" id="1773"/>
    <lineage>
        <taxon>Bacteria</taxon>
        <taxon>Bacillati</taxon>
        <taxon>Actinomycetota</taxon>
        <taxon>Actinomycetes</taxon>
        <taxon>Mycobacteriales</taxon>
        <taxon>Mycobacteriaceae</taxon>
        <taxon>Mycobacterium</taxon>
        <taxon>Mycobacterium tuberculosis complex</taxon>
    </lineage>
</organism>
<dbReference type="Proteomes" id="UP000046947">
    <property type="component" value="Unassembled WGS sequence"/>
</dbReference>
<evidence type="ECO:0000313" key="6">
    <source>
        <dbReference type="EMBL" id="COV23778.1"/>
    </source>
</evidence>
<evidence type="ECO:0000313" key="11">
    <source>
        <dbReference type="Proteomes" id="UP000046680"/>
    </source>
</evidence>
<dbReference type="Proteomes" id="UP000039217">
    <property type="component" value="Unassembled WGS sequence"/>
</dbReference>
<dbReference type="EMBL" id="CFOH01000384">
    <property type="protein sequence ID" value="CFE54430.1"/>
    <property type="molecule type" value="Genomic_DNA"/>
</dbReference>
<dbReference type="EMBL" id="CQQC01002361">
    <property type="protein sequence ID" value="CNW75462.1"/>
    <property type="molecule type" value="Genomic_DNA"/>
</dbReference>
<dbReference type="EMBL" id="CFOE01000146">
    <property type="protein sequence ID" value="CFE39068.1"/>
    <property type="molecule type" value="Genomic_DNA"/>
</dbReference>
<evidence type="ECO:0000313" key="1">
    <source>
        <dbReference type="EMBL" id="CFE39068.1"/>
    </source>
</evidence>
<name>A0A0H1SVX2_MYCTX</name>
<reference evidence="9 10" key="1">
    <citation type="submission" date="2015-03" db="EMBL/GenBank/DDBJ databases">
        <authorList>
            <consortium name="Pathogen Informatics"/>
        </authorList>
    </citation>
    <scope>NUCLEOTIDE SEQUENCE [LARGE SCALE GENOMIC DNA]</scope>
    <source>
        <strain evidence="4 15">Bir 185</strain>
        <strain evidence="3 11">C09601061</strain>
        <strain evidence="5 9">D00501624</strain>
        <strain evidence="6 10">G09801536</strain>
        <strain evidence="1 13">G09901357</strain>
        <strain evidence="2 12">H09601792</strain>
        <strain evidence="7 14">P00601463</strain>
    </source>
</reference>
<evidence type="ECO:0000313" key="2">
    <source>
        <dbReference type="EMBL" id="CFE54430.1"/>
    </source>
</evidence>
<accession>A0A0H1SVX2</accession>